<proteinExistence type="predicted"/>
<reference evidence="1" key="1">
    <citation type="journal article" date="2021" name="Proc. Natl. Acad. Sci. U.S.A.">
        <title>A Catalog of Tens of Thousands of Viruses from Human Metagenomes Reveals Hidden Associations with Chronic Diseases.</title>
        <authorList>
            <person name="Tisza M.J."/>
            <person name="Buck C.B."/>
        </authorList>
    </citation>
    <scope>NUCLEOTIDE SEQUENCE</scope>
    <source>
        <strain evidence="1">CthWs11</strain>
    </source>
</reference>
<protein>
    <submittedName>
        <fullName evidence="1">Uncharacterized protein</fullName>
    </submittedName>
</protein>
<dbReference type="EMBL" id="BK016251">
    <property type="protein sequence ID" value="DAG05170.1"/>
    <property type="molecule type" value="Genomic_DNA"/>
</dbReference>
<sequence>MKELELIAYCLSLMNEEDYNLMLAFMAGATFKRLETANK</sequence>
<name>A0A8S5VEH3_9CAUD</name>
<organism evidence="1">
    <name type="scientific">Siphoviridae sp. cthWs11</name>
    <dbReference type="NCBI Taxonomy" id="2825616"/>
    <lineage>
        <taxon>Viruses</taxon>
        <taxon>Duplodnaviria</taxon>
        <taxon>Heunggongvirae</taxon>
        <taxon>Uroviricota</taxon>
        <taxon>Caudoviricetes</taxon>
    </lineage>
</organism>
<accession>A0A8S5VEH3</accession>
<evidence type="ECO:0000313" key="1">
    <source>
        <dbReference type="EMBL" id="DAG05170.1"/>
    </source>
</evidence>